<gene>
    <name evidence="2" type="ORF">G9C98_006905</name>
</gene>
<comment type="caution">
    <text evidence="2">The sequence shown here is derived from an EMBL/GenBank/DDBJ whole genome shotgun (WGS) entry which is preliminary data.</text>
</comment>
<feature type="compositionally biased region" description="Polar residues" evidence="1">
    <location>
        <begin position="27"/>
        <end position="37"/>
    </location>
</feature>
<keyword evidence="3" id="KW-1185">Reference proteome</keyword>
<reference evidence="2" key="1">
    <citation type="submission" date="2020-03" db="EMBL/GenBank/DDBJ databases">
        <authorList>
            <person name="Chebbi M.A."/>
            <person name="Drezen J.M."/>
        </authorList>
    </citation>
    <scope>NUCLEOTIDE SEQUENCE</scope>
    <source>
        <tissue evidence="2">Whole body</tissue>
    </source>
</reference>
<feature type="compositionally biased region" description="Basic and acidic residues" evidence="1">
    <location>
        <begin position="51"/>
        <end position="61"/>
    </location>
</feature>
<dbReference type="Proteomes" id="UP000729913">
    <property type="component" value="Unassembled WGS sequence"/>
</dbReference>
<name>A0A8J5R245_9HYME</name>
<dbReference type="AlphaFoldDB" id="A0A8J5R245"/>
<feature type="region of interest" description="Disordered" evidence="1">
    <location>
        <begin position="1"/>
        <end position="61"/>
    </location>
</feature>
<reference evidence="2" key="2">
    <citation type="submission" date="2021-04" db="EMBL/GenBank/DDBJ databases">
        <title>Genome-wide patterns of bracovirus chromosomal integration into multiple host tissues during parasitism.</title>
        <authorList>
            <person name="Chebbi M.A.C."/>
        </authorList>
    </citation>
    <scope>NUCLEOTIDE SEQUENCE</scope>
    <source>
        <tissue evidence="2">Whole body</tissue>
    </source>
</reference>
<evidence type="ECO:0000256" key="1">
    <source>
        <dbReference type="SAM" id="MobiDB-lite"/>
    </source>
</evidence>
<evidence type="ECO:0000313" key="2">
    <source>
        <dbReference type="EMBL" id="KAG8035459.1"/>
    </source>
</evidence>
<dbReference type="EMBL" id="JAAOIC020000060">
    <property type="protein sequence ID" value="KAG8035459.1"/>
    <property type="molecule type" value="Genomic_DNA"/>
</dbReference>
<sequence length="68" mass="7598">MLELSTMDCPIKRLRRADNSPDDGTVPSRSNGYSCSTVKPPGKPRNFQHRVNSEESRHTCPDELVLGI</sequence>
<protein>
    <submittedName>
        <fullName evidence="2">Uncharacterized protein</fullName>
    </submittedName>
</protein>
<accession>A0A8J5R245</accession>
<evidence type="ECO:0000313" key="3">
    <source>
        <dbReference type="Proteomes" id="UP000729913"/>
    </source>
</evidence>
<organism evidence="2 3">
    <name type="scientific">Cotesia typhae</name>
    <dbReference type="NCBI Taxonomy" id="2053667"/>
    <lineage>
        <taxon>Eukaryota</taxon>
        <taxon>Metazoa</taxon>
        <taxon>Ecdysozoa</taxon>
        <taxon>Arthropoda</taxon>
        <taxon>Hexapoda</taxon>
        <taxon>Insecta</taxon>
        <taxon>Pterygota</taxon>
        <taxon>Neoptera</taxon>
        <taxon>Endopterygota</taxon>
        <taxon>Hymenoptera</taxon>
        <taxon>Apocrita</taxon>
        <taxon>Ichneumonoidea</taxon>
        <taxon>Braconidae</taxon>
        <taxon>Microgastrinae</taxon>
        <taxon>Cotesia</taxon>
    </lineage>
</organism>
<proteinExistence type="predicted"/>